<dbReference type="InterPro" id="IPR040256">
    <property type="entry name" value="At4g02000-like"/>
</dbReference>
<proteinExistence type="predicted"/>
<evidence type="ECO:0000259" key="2">
    <source>
        <dbReference type="Pfam" id="PF14111"/>
    </source>
</evidence>
<evidence type="ECO:0000256" key="1">
    <source>
        <dbReference type="SAM" id="MobiDB-lite"/>
    </source>
</evidence>
<feature type="compositionally biased region" description="Acidic residues" evidence="1">
    <location>
        <begin position="270"/>
        <end position="286"/>
    </location>
</feature>
<gene>
    <name evidence="3" type="ORF">RJ640_000586</name>
</gene>
<feature type="compositionally biased region" description="Polar residues" evidence="1">
    <location>
        <begin position="229"/>
        <end position="249"/>
    </location>
</feature>
<sequence length="414" mass="46476">MHIRKSCGATGRSELLLHPGGDSGVPWNHNTHNTSNNLHSKRERCDIQEGQVPNLLIQNSCLNSSPVGNGLILVNPLVKLLTIEEILQELLHLGNSSRTTNNNNAVDTTLIHFGIFQTPFNQLQAFPKEIDVKLLKSGTVEMYSSWLSLFRLQDQSRTRLGKDVAMSGILSPQNEFHSLSTGEPPPKTQTPGKQPATTTSEAGRLGTKFLQHTIGHRQRQQMEYEVPAQTAQTPANQTCSSPTETTLSRPPQHRLSFKDTLKRPVREDQMDIELEEEDPSDDDDEEHNQLQTTNTTIPKITIPPSVKTRIQKPWLKTLVVKVVGACFSQAILRTRLMGIWQPTENFDIIDLTNGFHAVKFNADSDYYKAIEQGPWFVGTNYLSVQKWTPNFDPSSSSISVMAVWVHLKSTHRVF</sequence>
<dbReference type="Pfam" id="PF10712">
    <property type="entry name" value="NAD-GH"/>
    <property type="match status" value="1"/>
</dbReference>
<dbReference type="AlphaFoldDB" id="A0AA88R4I9"/>
<organism evidence="3 4">
    <name type="scientific">Escallonia rubra</name>
    <dbReference type="NCBI Taxonomy" id="112253"/>
    <lineage>
        <taxon>Eukaryota</taxon>
        <taxon>Viridiplantae</taxon>
        <taxon>Streptophyta</taxon>
        <taxon>Embryophyta</taxon>
        <taxon>Tracheophyta</taxon>
        <taxon>Spermatophyta</taxon>
        <taxon>Magnoliopsida</taxon>
        <taxon>eudicotyledons</taxon>
        <taxon>Gunneridae</taxon>
        <taxon>Pentapetalae</taxon>
        <taxon>asterids</taxon>
        <taxon>campanulids</taxon>
        <taxon>Escalloniales</taxon>
        <taxon>Escalloniaceae</taxon>
        <taxon>Escallonia</taxon>
    </lineage>
</organism>
<dbReference type="PANTHER" id="PTHR31286">
    <property type="entry name" value="GLYCINE-RICH CELL WALL STRUCTURAL PROTEIN 1.8-LIKE"/>
    <property type="match status" value="1"/>
</dbReference>
<feature type="compositionally biased region" description="Low complexity" evidence="1">
    <location>
        <begin position="189"/>
        <end position="199"/>
    </location>
</feature>
<keyword evidence="4" id="KW-1185">Reference proteome</keyword>
<evidence type="ECO:0000313" key="4">
    <source>
        <dbReference type="Proteomes" id="UP001187471"/>
    </source>
</evidence>
<dbReference type="InterPro" id="IPR025558">
    <property type="entry name" value="DUF4283"/>
</dbReference>
<dbReference type="InterPro" id="IPR019651">
    <property type="entry name" value="Glutamate_DH_NAD-spec"/>
</dbReference>
<accession>A0AA88R4I9</accession>
<dbReference type="Pfam" id="PF14111">
    <property type="entry name" value="DUF4283"/>
    <property type="match status" value="1"/>
</dbReference>
<dbReference type="Proteomes" id="UP001187471">
    <property type="component" value="Unassembled WGS sequence"/>
</dbReference>
<protein>
    <recommendedName>
        <fullName evidence="2">DUF4283 domain-containing protein</fullName>
    </recommendedName>
</protein>
<feature type="domain" description="DUF4283" evidence="2">
    <location>
        <begin position="314"/>
        <end position="394"/>
    </location>
</feature>
<evidence type="ECO:0000313" key="3">
    <source>
        <dbReference type="EMBL" id="KAK2972626.1"/>
    </source>
</evidence>
<dbReference type="EMBL" id="JAVXUO010002507">
    <property type="protein sequence ID" value="KAK2972626.1"/>
    <property type="molecule type" value="Genomic_DNA"/>
</dbReference>
<name>A0AA88R4I9_9ASTE</name>
<feature type="compositionally biased region" description="Basic and acidic residues" evidence="1">
    <location>
        <begin position="256"/>
        <end position="269"/>
    </location>
</feature>
<comment type="caution">
    <text evidence="3">The sequence shown here is derived from an EMBL/GenBank/DDBJ whole genome shotgun (WGS) entry which is preliminary data.</text>
</comment>
<reference evidence="3" key="1">
    <citation type="submission" date="2022-12" db="EMBL/GenBank/DDBJ databases">
        <title>Draft genome assemblies for two species of Escallonia (Escalloniales).</title>
        <authorList>
            <person name="Chanderbali A."/>
            <person name="Dervinis C."/>
            <person name="Anghel I."/>
            <person name="Soltis D."/>
            <person name="Soltis P."/>
            <person name="Zapata F."/>
        </authorList>
    </citation>
    <scope>NUCLEOTIDE SEQUENCE</scope>
    <source>
        <strain evidence="3">UCBG92.1500</strain>
        <tissue evidence="3">Leaf</tissue>
    </source>
</reference>
<dbReference type="PANTHER" id="PTHR31286:SF99">
    <property type="entry name" value="DUF4283 DOMAIN-CONTAINING PROTEIN"/>
    <property type="match status" value="1"/>
</dbReference>
<feature type="region of interest" description="Disordered" evidence="1">
    <location>
        <begin position="174"/>
        <end position="300"/>
    </location>
</feature>